<feature type="transmembrane region" description="Helical" evidence="1">
    <location>
        <begin position="22"/>
        <end position="50"/>
    </location>
</feature>
<keyword evidence="1" id="KW-0472">Membrane</keyword>
<keyword evidence="1" id="KW-1133">Transmembrane helix</keyword>
<evidence type="ECO:0000313" key="3">
    <source>
        <dbReference type="Proteomes" id="UP001497512"/>
    </source>
</evidence>
<name>A0ABP0TBF6_9BRYO</name>
<organism evidence="2 3">
    <name type="scientific">Sphagnum troendelagicum</name>
    <dbReference type="NCBI Taxonomy" id="128251"/>
    <lineage>
        <taxon>Eukaryota</taxon>
        <taxon>Viridiplantae</taxon>
        <taxon>Streptophyta</taxon>
        <taxon>Embryophyta</taxon>
        <taxon>Bryophyta</taxon>
        <taxon>Sphagnophytina</taxon>
        <taxon>Sphagnopsida</taxon>
        <taxon>Sphagnales</taxon>
        <taxon>Sphagnaceae</taxon>
        <taxon>Sphagnum</taxon>
    </lineage>
</organism>
<accession>A0ABP0TBF6</accession>
<dbReference type="EMBL" id="OZ019893">
    <property type="protein sequence ID" value="CAK9191671.1"/>
    <property type="molecule type" value="Genomic_DNA"/>
</dbReference>
<proteinExistence type="predicted"/>
<evidence type="ECO:0000313" key="2">
    <source>
        <dbReference type="EMBL" id="CAK9191671.1"/>
    </source>
</evidence>
<keyword evidence="1" id="KW-0812">Transmembrane</keyword>
<keyword evidence="3" id="KW-1185">Reference proteome</keyword>
<dbReference type="Proteomes" id="UP001497512">
    <property type="component" value="Chromosome 1"/>
</dbReference>
<reference evidence="2 3" key="1">
    <citation type="submission" date="2024-02" db="EMBL/GenBank/DDBJ databases">
        <authorList>
            <consortium name="ELIXIR-Norway"/>
            <consortium name="Elixir Norway"/>
        </authorList>
    </citation>
    <scope>NUCLEOTIDE SEQUENCE [LARGE SCALE GENOMIC DNA]</scope>
</reference>
<gene>
    <name evidence="2" type="ORF">CSSPTR1EN2_LOCUS1507</name>
</gene>
<protein>
    <submittedName>
        <fullName evidence="2">Uncharacterized protein</fullName>
    </submittedName>
</protein>
<evidence type="ECO:0000256" key="1">
    <source>
        <dbReference type="SAM" id="Phobius"/>
    </source>
</evidence>
<sequence>MGMYLTLVDDDTDSSMDNLVDIMLATVAVASIYFVASTVVKAFHAFWFMLLMSTIGERLGISRVKSF</sequence>